<dbReference type="AlphaFoldDB" id="A0A238ZYW9"/>
<evidence type="ECO:0000256" key="2">
    <source>
        <dbReference type="SAM" id="Phobius"/>
    </source>
</evidence>
<dbReference type="Proteomes" id="UP000198348">
    <property type="component" value="Unassembled WGS sequence"/>
</dbReference>
<dbReference type="SUPFAM" id="SSF109998">
    <property type="entry name" value="Triger factor/SurA peptide-binding domain-like"/>
    <property type="match status" value="1"/>
</dbReference>
<dbReference type="OrthoDB" id="3772768at2"/>
<gene>
    <name evidence="4" type="ORF">SAMN06265360_1281</name>
</gene>
<dbReference type="EMBL" id="FZNW01000028">
    <property type="protein sequence ID" value="SNR88587.1"/>
    <property type="molecule type" value="Genomic_DNA"/>
</dbReference>
<dbReference type="RefSeq" id="WP_089303238.1">
    <property type="nucleotide sequence ID" value="NZ_FZNW01000028.1"/>
</dbReference>
<dbReference type="InterPro" id="IPR027304">
    <property type="entry name" value="Trigger_fact/SurA_dom_sf"/>
</dbReference>
<dbReference type="InterPro" id="IPR046357">
    <property type="entry name" value="PPIase_dom_sf"/>
</dbReference>
<dbReference type="InterPro" id="IPR023058">
    <property type="entry name" value="PPIase_PpiC_CS"/>
</dbReference>
<dbReference type="PANTHER" id="PTHR47245:SF2">
    <property type="entry name" value="PEPTIDYL-PROLYL CIS-TRANS ISOMERASE HP_0175-RELATED"/>
    <property type="match status" value="1"/>
</dbReference>
<dbReference type="SUPFAM" id="SSF54534">
    <property type="entry name" value="FKBP-like"/>
    <property type="match status" value="1"/>
</dbReference>
<keyword evidence="2" id="KW-0812">Transmembrane</keyword>
<accession>A0A238ZYW9</accession>
<dbReference type="Gene3D" id="1.10.4030.10">
    <property type="entry name" value="Porin chaperone SurA, peptide-binding domain"/>
    <property type="match status" value="1"/>
</dbReference>
<dbReference type="PROSITE" id="PS01096">
    <property type="entry name" value="PPIC_PPIASE_1"/>
    <property type="match status" value="1"/>
</dbReference>
<dbReference type="Gene3D" id="3.10.50.40">
    <property type="match status" value="1"/>
</dbReference>
<name>A0A238ZYW9_9PSEU</name>
<feature type="transmembrane region" description="Helical" evidence="2">
    <location>
        <begin position="33"/>
        <end position="53"/>
    </location>
</feature>
<dbReference type="PROSITE" id="PS50198">
    <property type="entry name" value="PPIC_PPIASE_2"/>
    <property type="match status" value="1"/>
</dbReference>
<dbReference type="Pfam" id="PF13624">
    <property type="entry name" value="SurA_N_3"/>
    <property type="match status" value="1"/>
</dbReference>
<evidence type="ECO:0000313" key="5">
    <source>
        <dbReference type="Proteomes" id="UP000198348"/>
    </source>
</evidence>
<keyword evidence="1 4" id="KW-0413">Isomerase</keyword>
<evidence type="ECO:0000313" key="4">
    <source>
        <dbReference type="EMBL" id="SNR88587.1"/>
    </source>
</evidence>
<protein>
    <submittedName>
        <fullName evidence="4">Peptidyl-prolyl cis-trans isomerase C</fullName>
    </submittedName>
</protein>
<dbReference type="GO" id="GO:0003755">
    <property type="term" value="F:peptidyl-prolyl cis-trans isomerase activity"/>
    <property type="evidence" value="ECO:0007669"/>
    <property type="project" value="UniProtKB-KW"/>
</dbReference>
<feature type="non-terminal residue" evidence="4">
    <location>
        <position position="353"/>
    </location>
</feature>
<evidence type="ECO:0000259" key="3">
    <source>
        <dbReference type="PROSITE" id="PS50198"/>
    </source>
</evidence>
<feature type="domain" description="PpiC" evidence="3">
    <location>
        <begin position="227"/>
        <end position="317"/>
    </location>
</feature>
<evidence type="ECO:0000256" key="1">
    <source>
        <dbReference type="PROSITE-ProRule" id="PRU00278"/>
    </source>
</evidence>
<keyword evidence="2" id="KW-0472">Membrane</keyword>
<keyword evidence="1" id="KW-0697">Rotamase</keyword>
<keyword evidence="2" id="KW-1133">Transmembrane helix</keyword>
<dbReference type="InterPro" id="IPR000297">
    <property type="entry name" value="PPIase_PpiC"/>
</dbReference>
<dbReference type="Pfam" id="PF13145">
    <property type="entry name" value="Rotamase_2"/>
    <property type="match status" value="1"/>
</dbReference>
<organism evidence="4 5">
    <name type="scientific">Haloechinothrix alba</name>
    <dbReference type="NCBI Taxonomy" id="664784"/>
    <lineage>
        <taxon>Bacteria</taxon>
        <taxon>Bacillati</taxon>
        <taxon>Actinomycetota</taxon>
        <taxon>Actinomycetes</taxon>
        <taxon>Pseudonocardiales</taxon>
        <taxon>Pseudonocardiaceae</taxon>
        <taxon>Haloechinothrix</taxon>
    </lineage>
</organism>
<dbReference type="PANTHER" id="PTHR47245">
    <property type="entry name" value="PEPTIDYLPROLYL ISOMERASE"/>
    <property type="match status" value="1"/>
</dbReference>
<dbReference type="InterPro" id="IPR050245">
    <property type="entry name" value="PrsA_foldase"/>
</dbReference>
<proteinExistence type="predicted"/>
<keyword evidence="5" id="KW-1185">Reference proteome</keyword>
<sequence>MTTGDEPPTGSRDDSGTTRRLRRLVPAGRRARSVLAVALVLVLVLSGSALWLGSGRSLAGLQSGQGVLSFLPVRLPDGVAFQAGGRRVTETELDQRIEVLGALYGITPPEEDAERDRFRRDTAKSYAVSLILEREADERDIAVSDKQARDTLTSFIEQELGEGQQAYNQFIDTLGQEGATEQAVLDEITRQLELSELFNTITENHRQVGRQQLEEAFQQRRDELGAPQTREIRNIVVDSEAAADDVIAQLESGADFAELARQSSLDGSTREDGGDLGRLSKDQLENEYGQAAFSTEEGEVFGPIHNDYGWNVGRVDNVHPAEEATFDDVAEDLRAQLQNEQTLNAWRDWLAER</sequence>
<reference evidence="4 5" key="1">
    <citation type="submission" date="2017-06" db="EMBL/GenBank/DDBJ databases">
        <authorList>
            <person name="Kim H.J."/>
            <person name="Triplett B.A."/>
        </authorList>
    </citation>
    <scope>NUCLEOTIDE SEQUENCE [LARGE SCALE GENOMIC DNA]</scope>
    <source>
        <strain evidence="4 5">DSM 45207</strain>
    </source>
</reference>